<evidence type="ECO:0000313" key="2">
    <source>
        <dbReference type="Proteomes" id="UP000308197"/>
    </source>
</evidence>
<keyword evidence="2" id="KW-1185">Reference proteome</keyword>
<evidence type="ECO:0000313" key="1">
    <source>
        <dbReference type="EMBL" id="TFK82612.1"/>
    </source>
</evidence>
<dbReference type="InParanoid" id="A0A5C3P012"/>
<dbReference type="EMBL" id="ML211467">
    <property type="protein sequence ID" value="TFK82612.1"/>
    <property type="molecule type" value="Genomic_DNA"/>
</dbReference>
<accession>A0A5C3P012</accession>
<proteinExistence type="predicted"/>
<organism evidence="1 2">
    <name type="scientific">Polyporus arcularius HHB13444</name>
    <dbReference type="NCBI Taxonomy" id="1314778"/>
    <lineage>
        <taxon>Eukaryota</taxon>
        <taxon>Fungi</taxon>
        <taxon>Dikarya</taxon>
        <taxon>Basidiomycota</taxon>
        <taxon>Agaricomycotina</taxon>
        <taxon>Agaricomycetes</taxon>
        <taxon>Polyporales</taxon>
        <taxon>Polyporaceae</taxon>
        <taxon>Polyporus</taxon>
    </lineage>
</organism>
<dbReference type="Gene3D" id="6.10.140.2220">
    <property type="match status" value="1"/>
</dbReference>
<sequence>MPRPTPLPESFFSNLHDASSWDSIVPFLTNHLRIPDLSTSHGLRKAYSRIDRLYDDLCCFHELGKSANSPQLLAGVVSILIKMSADALLKEKLFERGLINQIMDLLDHDLTRGMALQLLLVFTYDGCRAQDVVLKNIARRSGSLFRMVRDRPNEPNVTELAVVVIAHSARYLMSRAHDVPDDHLHEMSLNDMMDTMKLVLHMPYTSKSLLTHALMSLVTPVQYIPEQCNDNPSLKGLLVALLRVQDIHTRTTAIEAILTLYRTESDTDKHDVDLERLAVTLERPGTTPPSFLGDMPSQDYARWLEQSESSILYHSSIEYIDAMSKAAHDQDLAALGRTVAGIVRRSPAVVEGSWQQLERSGIQLQRRRLPFSRWSDTLPECAKILRRSGARADQDAADVLDMKYLMLRDRVEEAVVLAKETITRDPTHVYAHYVVSLCGDMVEGFQAATQGLKCATVTPFLRKQMLWRAVECGVSEGLEQILTADEGDICSRDKGVAFLRAASENAKTFLIEAAPDAPLRLTMLGWSLLLTFVLRGPELSDDLRELEASGATMPISHLLTRPQPTCHDIDATATVMAFFGYTHNNTRLHKARSHILDYHDHGLHEWRSLIKSCDDLHARTVCQGEGLDHPAFVPATADGAVPDVYLGMQRCSWCGALSAALKQCRGCGTARQVGTLKGDLRTLIRILYRYCDAGCQRPHWEIHRQSCRGRRTTNV</sequence>
<dbReference type="InterPro" id="IPR016024">
    <property type="entry name" value="ARM-type_fold"/>
</dbReference>
<dbReference type="Proteomes" id="UP000308197">
    <property type="component" value="Unassembled WGS sequence"/>
</dbReference>
<dbReference type="STRING" id="1314778.A0A5C3P012"/>
<gene>
    <name evidence="1" type="ORF">K466DRAFT_500001</name>
</gene>
<protein>
    <submittedName>
        <fullName evidence="1">Uncharacterized protein</fullName>
    </submittedName>
</protein>
<reference evidence="1 2" key="1">
    <citation type="journal article" date="2019" name="Nat. Ecol. Evol.">
        <title>Megaphylogeny resolves global patterns of mushroom evolution.</title>
        <authorList>
            <person name="Varga T."/>
            <person name="Krizsan K."/>
            <person name="Foldi C."/>
            <person name="Dima B."/>
            <person name="Sanchez-Garcia M."/>
            <person name="Sanchez-Ramirez S."/>
            <person name="Szollosi G.J."/>
            <person name="Szarkandi J.G."/>
            <person name="Papp V."/>
            <person name="Albert L."/>
            <person name="Andreopoulos W."/>
            <person name="Angelini C."/>
            <person name="Antonin V."/>
            <person name="Barry K.W."/>
            <person name="Bougher N.L."/>
            <person name="Buchanan P."/>
            <person name="Buyck B."/>
            <person name="Bense V."/>
            <person name="Catcheside P."/>
            <person name="Chovatia M."/>
            <person name="Cooper J."/>
            <person name="Damon W."/>
            <person name="Desjardin D."/>
            <person name="Finy P."/>
            <person name="Geml J."/>
            <person name="Haridas S."/>
            <person name="Hughes K."/>
            <person name="Justo A."/>
            <person name="Karasinski D."/>
            <person name="Kautmanova I."/>
            <person name="Kiss B."/>
            <person name="Kocsube S."/>
            <person name="Kotiranta H."/>
            <person name="LaButti K.M."/>
            <person name="Lechner B.E."/>
            <person name="Liimatainen K."/>
            <person name="Lipzen A."/>
            <person name="Lukacs Z."/>
            <person name="Mihaltcheva S."/>
            <person name="Morgado L.N."/>
            <person name="Niskanen T."/>
            <person name="Noordeloos M.E."/>
            <person name="Ohm R.A."/>
            <person name="Ortiz-Santana B."/>
            <person name="Ovrebo C."/>
            <person name="Racz N."/>
            <person name="Riley R."/>
            <person name="Savchenko A."/>
            <person name="Shiryaev A."/>
            <person name="Soop K."/>
            <person name="Spirin V."/>
            <person name="Szebenyi C."/>
            <person name="Tomsovsky M."/>
            <person name="Tulloss R.E."/>
            <person name="Uehling J."/>
            <person name="Grigoriev I.V."/>
            <person name="Vagvolgyi C."/>
            <person name="Papp T."/>
            <person name="Martin F.M."/>
            <person name="Miettinen O."/>
            <person name="Hibbett D.S."/>
            <person name="Nagy L.G."/>
        </authorList>
    </citation>
    <scope>NUCLEOTIDE SEQUENCE [LARGE SCALE GENOMIC DNA]</scope>
    <source>
        <strain evidence="1 2">HHB13444</strain>
    </source>
</reference>
<name>A0A5C3P012_9APHY</name>
<dbReference type="SUPFAM" id="SSF48371">
    <property type="entry name" value="ARM repeat"/>
    <property type="match status" value="1"/>
</dbReference>
<dbReference type="AlphaFoldDB" id="A0A5C3P012"/>